<dbReference type="Gene3D" id="1.10.472.10">
    <property type="entry name" value="Cyclin-like"/>
    <property type="match status" value="2"/>
</dbReference>
<comment type="similarity">
    <text evidence="1">Belongs to the cyclin family.</text>
</comment>
<dbReference type="InterPro" id="IPR006671">
    <property type="entry name" value="Cyclin_N"/>
</dbReference>
<dbReference type="PIRSF" id="PIRSF036580">
    <property type="entry name" value="Cyclin_L"/>
    <property type="match status" value="1"/>
</dbReference>
<evidence type="ECO:0000313" key="3">
    <source>
        <dbReference type="EMBL" id="GAW83255.1"/>
    </source>
</evidence>
<accession>A0A1Y1JP95</accession>
<dbReference type="OMA" id="WEDVWSV"/>
<name>A0A1Y1JP95_PLAGO</name>
<protein>
    <submittedName>
        <fullName evidence="3">Cyclin 4</fullName>
    </submittedName>
</protein>
<gene>
    <name evidence="3" type="ORF">PGO_140490</name>
</gene>
<keyword evidence="4" id="KW-1185">Reference proteome</keyword>
<dbReference type="OrthoDB" id="10264655at2759"/>
<dbReference type="CDD" id="cd20532">
    <property type="entry name" value="CYCLIN_CCNL_rpt1"/>
    <property type="match status" value="1"/>
</dbReference>
<dbReference type="EMBL" id="BDQF01000015">
    <property type="protein sequence ID" value="GAW83255.1"/>
    <property type="molecule type" value="Genomic_DNA"/>
</dbReference>
<reference evidence="4" key="1">
    <citation type="submission" date="2017-04" db="EMBL/GenBank/DDBJ databases">
        <title>Plasmodium gonderi genome.</title>
        <authorList>
            <person name="Arisue N."/>
            <person name="Honma H."/>
            <person name="Kawai S."/>
            <person name="Tougan T."/>
            <person name="Tanabe K."/>
            <person name="Horii T."/>
        </authorList>
    </citation>
    <scope>NUCLEOTIDE SEQUENCE [LARGE SCALE GENOMIC DNA]</scope>
    <source>
        <strain evidence="4">ATCC 30045</strain>
    </source>
</reference>
<dbReference type="RefSeq" id="XP_028545844.1">
    <property type="nucleotide sequence ID" value="XM_028690043.1"/>
</dbReference>
<feature type="domain" description="Cyclin-like" evidence="2">
    <location>
        <begin position="36"/>
        <end position="152"/>
    </location>
</feature>
<dbReference type="GO" id="GO:0016538">
    <property type="term" value="F:cyclin-dependent protein serine/threonine kinase regulator activity"/>
    <property type="evidence" value="ECO:0007669"/>
    <property type="project" value="InterPro"/>
</dbReference>
<dbReference type="PANTHER" id="PTHR10026">
    <property type="entry name" value="CYCLIN"/>
    <property type="match status" value="1"/>
</dbReference>
<dbReference type="SMART" id="SM00385">
    <property type="entry name" value="CYCLIN"/>
    <property type="match status" value="2"/>
</dbReference>
<dbReference type="GO" id="GO:0006357">
    <property type="term" value="P:regulation of transcription by RNA polymerase II"/>
    <property type="evidence" value="ECO:0007669"/>
    <property type="project" value="InterPro"/>
</dbReference>
<evidence type="ECO:0000256" key="1">
    <source>
        <dbReference type="RuleBase" id="RU000383"/>
    </source>
</evidence>
<dbReference type="GeneID" id="39749998"/>
<evidence type="ECO:0000313" key="4">
    <source>
        <dbReference type="Proteomes" id="UP000195521"/>
    </source>
</evidence>
<comment type="caution">
    <text evidence="3">The sequence shown here is derived from an EMBL/GenBank/DDBJ whole genome shotgun (WGS) entry which is preliminary data.</text>
</comment>
<dbReference type="InterPro" id="IPR013763">
    <property type="entry name" value="Cyclin-like_dom"/>
</dbReference>
<dbReference type="SUPFAM" id="SSF47954">
    <property type="entry name" value="Cyclin-like"/>
    <property type="match status" value="2"/>
</dbReference>
<keyword evidence="1" id="KW-0195">Cyclin</keyword>
<proteinExistence type="inferred from homology"/>
<dbReference type="CDD" id="cd20533">
    <property type="entry name" value="CYCLIN_CCNL_rpt2"/>
    <property type="match status" value="1"/>
</dbReference>
<dbReference type="Proteomes" id="UP000195521">
    <property type="component" value="Unassembled WGS sequence"/>
</dbReference>
<dbReference type="AlphaFoldDB" id="A0A1Y1JP95"/>
<organism evidence="3 4">
    <name type="scientific">Plasmodium gonderi</name>
    <dbReference type="NCBI Taxonomy" id="77519"/>
    <lineage>
        <taxon>Eukaryota</taxon>
        <taxon>Sar</taxon>
        <taxon>Alveolata</taxon>
        <taxon>Apicomplexa</taxon>
        <taxon>Aconoidasida</taxon>
        <taxon>Haemosporida</taxon>
        <taxon>Plasmodiidae</taxon>
        <taxon>Plasmodium</taxon>
        <taxon>Plasmodium (Plasmodium)</taxon>
    </lineage>
</organism>
<feature type="domain" description="Cyclin-like" evidence="2">
    <location>
        <begin position="174"/>
        <end position="258"/>
    </location>
</feature>
<dbReference type="InterPro" id="IPR043198">
    <property type="entry name" value="Cyclin/Ssn8"/>
</dbReference>
<sequence length="277" mass="32982">MINDIILIDRNKVKTPSEEKNVEKNDEMKLRIYSCQLIQEAGIILKRKAVTIATAQVLFHRFYFKKSLTDFDAKIIAPSSLYLACKLEEDFCRVYKIISAFYFLYKYEDLKSKHYYFDVKNIKLEHFRIDTESQEYKNMKVEIFTYELLILKEIGFLVHKINQHPHLFLLPYIHSLFNNLNKFDEDLTKKVAQISWGFLNDSMRTTLCCEYQPRCIAVASIFLAANKLNIPLIRSTNWFKLFDVEYEDIKRICIQILNLYKIGRCHYIDVFKNKKSS</sequence>
<dbReference type="InterPro" id="IPR036915">
    <property type="entry name" value="Cyclin-like_sf"/>
</dbReference>
<dbReference type="Pfam" id="PF00134">
    <property type="entry name" value="Cyclin_N"/>
    <property type="match status" value="1"/>
</dbReference>
<evidence type="ECO:0000259" key="2">
    <source>
        <dbReference type="SMART" id="SM00385"/>
    </source>
</evidence>